<organism evidence="12 13">
    <name type="scientific">Rhizobium rhizogenes</name>
    <name type="common">Agrobacterium rhizogenes</name>
    <dbReference type="NCBI Taxonomy" id="359"/>
    <lineage>
        <taxon>Bacteria</taxon>
        <taxon>Pseudomonadati</taxon>
        <taxon>Pseudomonadota</taxon>
        <taxon>Alphaproteobacteria</taxon>
        <taxon>Hyphomicrobiales</taxon>
        <taxon>Rhizobiaceae</taxon>
        <taxon>Rhizobium/Agrobacterium group</taxon>
        <taxon>Rhizobium</taxon>
    </lineage>
</organism>
<dbReference type="EC" id="2.6.1.52" evidence="4"/>
<keyword evidence="7" id="KW-0028">Amino-acid biosynthesis</keyword>
<dbReference type="AlphaFoldDB" id="A0AA88F1N0"/>
<evidence type="ECO:0000256" key="7">
    <source>
        <dbReference type="ARBA" id="ARBA00022605"/>
    </source>
</evidence>
<evidence type="ECO:0000256" key="5">
    <source>
        <dbReference type="ARBA" id="ARBA00022490"/>
    </source>
</evidence>
<gene>
    <name evidence="12" type="ORF">DXM27_13055</name>
</gene>
<keyword evidence="10" id="KW-0718">Serine biosynthesis</keyword>
<dbReference type="Gene3D" id="3.40.640.10">
    <property type="entry name" value="Type I PLP-dependent aspartate aminotransferase-like (Major domain)"/>
    <property type="match status" value="1"/>
</dbReference>
<dbReference type="NCBIfam" id="NF002841">
    <property type="entry name" value="PRK03080.1-2"/>
    <property type="match status" value="1"/>
</dbReference>
<comment type="similarity">
    <text evidence="3">Belongs to the class-V pyridoxal-phosphate-dependent aminotransferase family. SerC subfamily.</text>
</comment>
<evidence type="ECO:0000256" key="9">
    <source>
        <dbReference type="ARBA" id="ARBA00022898"/>
    </source>
</evidence>
<evidence type="ECO:0000313" key="13">
    <source>
        <dbReference type="Proteomes" id="UP000473658"/>
    </source>
</evidence>
<dbReference type="GO" id="GO:0006564">
    <property type="term" value="P:L-serine biosynthetic process"/>
    <property type="evidence" value="ECO:0007669"/>
    <property type="project" value="UniProtKB-KW"/>
</dbReference>
<dbReference type="InterPro" id="IPR015422">
    <property type="entry name" value="PyrdxlP-dep_Trfase_small"/>
</dbReference>
<keyword evidence="9" id="KW-0663">Pyridoxal phosphate</keyword>
<dbReference type="PIRSF" id="PIRSF000525">
    <property type="entry name" value="SerC"/>
    <property type="match status" value="1"/>
</dbReference>
<evidence type="ECO:0000256" key="10">
    <source>
        <dbReference type="ARBA" id="ARBA00023299"/>
    </source>
</evidence>
<dbReference type="SUPFAM" id="SSF53383">
    <property type="entry name" value="PLP-dependent transferases"/>
    <property type="match status" value="1"/>
</dbReference>
<protein>
    <recommendedName>
        <fullName evidence="4">phosphoserine transaminase</fullName>
        <ecNumber evidence="4">2.6.1.52</ecNumber>
    </recommendedName>
</protein>
<comment type="caution">
    <text evidence="12">The sequence shown here is derived from an EMBL/GenBank/DDBJ whole genome shotgun (WGS) entry which is preliminary data.</text>
</comment>
<proteinExistence type="inferred from homology"/>
<dbReference type="InterPro" id="IPR022278">
    <property type="entry name" value="Pser_aminoTfrase"/>
</dbReference>
<dbReference type="InterPro" id="IPR015421">
    <property type="entry name" value="PyrdxlP-dep_Trfase_major"/>
</dbReference>
<evidence type="ECO:0000256" key="11">
    <source>
        <dbReference type="ARBA" id="ARBA00049007"/>
    </source>
</evidence>
<dbReference type="PANTHER" id="PTHR21152">
    <property type="entry name" value="AMINOTRANSFERASE CLASS V"/>
    <property type="match status" value="1"/>
</dbReference>
<evidence type="ECO:0000256" key="3">
    <source>
        <dbReference type="ARBA" id="ARBA00006904"/>
    </source>
</evidence>
<comment type="cofactor">
    <cofactor evidence="1">
        <name>pyridoxal 5'-phosphate</name>
        <dbReference type="ChEBI" id="CHEBI:597326"/>
    </cofactor>
</comment>
<name>A0AA88F1N0_RHIRH</name>
<dbReference type="Proteomes" id="UP000473658">
    <property type="component" value="Unassembled WGS sequence"/>
</dbReference>
<keyword evidence="6 12" id="KW-0032">Aminotransferase</keyword>
<dbReference type="GO" id="GO:0008453">
    <property type="term" value="F:alanine-glyoxylate transaminase activity"/>
    <property type="evidence" value="ECO:0007669"/>
    <property type="project" value="TreeGrafter"/>
</dbReference>
<dbReference type="PANTHER" id="PTHR21152:SF40">
    <property type="entry name" value="ALANINE--GLYOXYLATE AMINOTRANSFERASE"/>
    <property type="match status" value="1"/>
</dbReference>
<dbReference type="InterPro" id="IPR015424">
    <property type="entry name" value="PyrdxlP-dep_Trfase"/>
</dbReference>
<dbReference type="Gene3D" id="3.90.1150.10">
    <property type="entry name" value="Aspartate Aminotransferase, domain 1"/>
    <property type="match status" value="1"/>
</dbReference>
<evidence type="ECO:0000256" key="6">
    <source>
        <dbReference type="ARBA" id="ARBA00022576"/>
    </source>
</evidence>
<dbReference type="GO" id="GO:0004760">
    <property type="term" value="F:L-serine-pyruvate transaminase activity"/>
    <property type="evidence" value="ECO:0007669"/>
    <property type="project" value="TreeGrafter"/>
</dbReference>
<dbReference type="CDD" id="cd01494">
    <property type="entry name" value="AAT_I"/>
    <property type="match status" value="1"/>
</dbReference>
<evidence type="ECO:0000256" key="4">
    <source>
        <dbReference type="ARBA" id="ARBA00013030"/>
    </source>
</evidence>
<evidence type="ECO:0000256" key="2">
    <source>
        <dbReference type="ARBA" id="ARBA00005099"/>
    </source>
</evidence>
<evidence type="ECO:0000256" key="8">
    <source>
        <dbReference type="ARBA" id="ARBA00022679"/>
    </source>
</evidence>
<sequence>MTDIVKPDLRPGNAHFSSGPCSKRPGWSLDALSDAPLGRSHRAKVGKAKLKQAIDLTREILNVPADYRIGIVPASDTGAVEMALWSLLGERGVDMLAWESFGAGWVTDVVKQLKLKDVRKFEADYGLLPNLAEVDFDRDVVFTWNGTTSGVRVANADFIPDDRKGLTICDATSAAFAQDMDFTKLDVVTFSWQKVLGGEGGHGVIILSPRAVERLLSYSPAWPLPKIFRMVSGGKLIEGIFTGETINTPSMLCVEDYIDALLWAKNLGGLKALIGRADANAKVIYDFIEKNDWIANLAVKPETRSNTSVCLKIVDPEVQALDAAAQADFAKGIVALLEKENVALDIGAYRDAPSGLRIWAGATIETADMEAVMPWLAWAYQTQKAALSKAAA</sequence>
<comment type="pathway">
    <text evidence="2">Amino-acid biosynthesis; L-serine biosynthesis; L-serine from 3-phospho-D-glycerate: step 2/3.</text>
</comment>
<comment type="catalytic activity">
    <reaction evidence="11">
        <text>O-phospho-L-serine + 2-oxoglutarate = 3-phosphooxypyruvate + L-glutamate</text>
        <dbReference type="Rhea" id="RHEA:14329"/>
        <dbReference type="ChEBI" id="CHEBI:16810"/>
        <dbReference type="ChEBI" id="CHEBI:18110"/>
        <dbReference type="ChEBI" id="CHEBI:29985"/>
        <dbReference type="ChEBI" id="CHEBI:57524"/>
        <dbReference type="EC" id="2.6.1.52"/>
    </reaction>
</comment>
<dbReference type="EMBL" id="QRFF01000003">
    <property type="protein sequence ID" value="KAA3501776.1"/>
    <property type="molecule type" value="Genomic_DNA"/>
</dbReference>
<dbReference type="NCBIfam" id="TIGR01365">
    <property type="entry name" value="serC_2"/>
    <property type="match status" value="1"/>
</dbReference>
<accession>A0AA88F1N0</accession>
<reference evidence="12 13" key="1">
    <citation type="submission" date="2018-08" db="EMBL/GenBank/DDBJ databases">
        <title>Crown Gall in kiwifruit.</title>
        <authorList>
            <person name="Visnovsky S.B."/>
            <person name="Pitman A.R."/>
        </authorList>
    </citation>
    <scope>NUCLEOTIDE SEQUENCE [LARGE SCALE GENOMIC DNA]</scope>
    <source>
        <strain evidence="12 13">SBV_302_78_2</strain>
    </source>
</reference>
<evidence type="ECO:0000313" key="12">
    <source>
        <dbReference type="EMBL" id="KAA3501776.1"/>
    </source>
</evidence>
<dbReference type="InterPro" id="IPR006271">
    <property type="entry name" value="Pser_aminoTfrase_methanosarc"/>
</dbReference>
<dbReference type="GO" id="GO:0004648">
    <property type="term" value="F:O-phospho-L-serine:2-oxoglutarate aminotransferase activity"/>
    <property type="evidence" value="ECO:0007669"/>
    <property type="project" value="UniProtKB-EC"/>
</dbReference>
<dbReference type="GO" id="GO:0019265">
    <property type="term" value="P:glycine biosynthetic process, by transamination of glyoxylate"/>
    <property type="evidence" value="ECO:0007669"/>
    <property type="project" value="TreeGrafter"/>
</dbReference>
<dbReference type="RefSeq" id="WP_149899487.1">
    <property type="nucleotide sequence ID" value="NZ_QRFF01000003.1"/>
</dbReference>
<keyword evidence="8 12" id="KW-0808">Transferase</keyword>
<evidence type="ECO:0000256" key="1">
    <source>
        <dbReference type="ARBA" id="ARBA00001933"/>
    </source>
</evidence>
<keyword evidence="5" id="KW-0963">Cytoplasm</keyword>